<dbReference type="EMBL" id="JAAAMV010000011">
    <property type="protein sequence ID" value="NBD25233.1"/>
    <property type="molecule type" value="Genomic_DNA"/>
</dbReference>
<proteinExistence type="predicted"/>
<keyword evidence="2" id="KW-1185">Reference proteome</keyword>
<name>A0ABW9XRY6_9BACL</name>
<dbReference type="RefSeq" id="WP_161744049.1">
    <property type="nucleotide sequence ID" value="NZ_JAAAMV010000011.1"/>
</dbReference>
<organism evidence="1 2">
    <name type="scientific">Paenibacillus glycinis</name>
    <dbReference type="NCBI Taxonomy" id="2697035"/>
    <lineage>
        <taxon>Bacteria</taxon>
        <taxon>Bacillati</taxon>
        <taxon>Bacillota</taxon>
        <taxon>Bacilli</taxon>
        <taxon>Bacillales</taxon>
        <taxon>Paenibacillaceae</taxon>
        <taxon>Paenibacillus</taxon>
    </lineage>
</organism>
<reference evidence="1 2" key="1">
    <citation type="submission" date="2020-01" db="EMBL/GenBank/DDBJ databases">
        <title>Paenibacillus soybeanensis sp. nov. isolated from the nodules of soybean (Glycine max(L.) Merr).</title>
        <authorList>
            <person name="Wang H."/>
        </authorList>
    </citation>
    <scope>NUCLEOTIDE SEQUENCE [LARGE SCALE GENOMIC DNA]</scope>
    <source>
        <strain evidence="1 2">T1</strain>
    </source>
</reference>
<evidence type="ECO:0000313" key="2">
    <source>
        <dbReference type="Proteomes" id="UP000665561"/>
    </source>
</evidence>
<protein>
    <submittedName>
        <fullName evidence="1">Uncharacterized protein</fullName>
    </submittedName>
</protein>
<dbReference type="PROSITE" id="PS51257">
    <property type="entry name" value="PROKAR_LIPOPROTEIN"/>
    <property type="match status" value="1"/>
</dbReference>
<evidence type="ECO:0000313" key="1">
    <source>
        <dbReference type="EMBL" id="NBD25233.1"/>
    </source>
</evidence>
<sequence length="326" mass="35554">MLKPDPRHLSAGLGIIAACKARTGDIWEAHYGAAAIASYLFRRDNGLSAAAESAVANQTERMIAAHALRGDDHASITGSAGEMPRGDAEREIVQALGGTLDGLHWVGHNFIYSALAIAALRELGTWGTADDVGGIAALVRSFKGTIPGRSWIGFRVSEVKRLAREADSETEGIGSPTQLSGLVLTELAVFKRIYRAEAHHDLIGHTLTFSHALNLLHDCGYGDLFRAGLPQLLAMVKVLRASRELDMDGDVQLVSPVDRLPLRLAPRSDWLPTEEAYWTEDHAADDWDFGHAFKFPCSFYDHLRRAADFPRDAAVENFRYIVPAGC</sequence>
<dbReference type="Proteomes" id="UP000665561">
    <property type="component" value="Unassembled WGS sequence"/>
</dbReference>
<comment type="caution">
    <text evidence="1">The sequence shown here is derived from an EMBL/GenBank/DDBJ whole genome shotgun (WGS) entry which is preliminary data.</text>
</comment>
<gene>
    <name evidence="1" type="ORF">GT019_15220</name>
</gene>
<accession>A0ABW9XRY6</accession>